<dbReference type="InterPro" id="IPR056298">
    <property type="entry name" value="AlkZ-rel"/>
</dbReference>
<gene>
    <name evidence="1" type="ORF">MNBD_CHLOROFLEXI01-2016</name>
</gene>
<organism evidence="1">
    <name type="scientific">hydrothermal vent metagenome</name>
    <dbReference type="NCBI Taxonomy" id="652676"/>
    <lineage>
        <taxon>unclassified sequences</taxon>
        <taxon>metagenomes</taxon>
        <taxon>ecological metagenomes</taxon>
    </lineage>
</organism>
<dbReference type="Pfam" id="PF24741">
    <property type="entry name" value="AlkZ-rel"/>
    <property type="match status" value="1"/>
</dbReference>
<reference evidence="1" key="1">
    <citation type="submission" date="2018-06" db="EMBL/GenBank/DDBJ databases">
        <authorList>
            <person name="Zhirakovskaya E."/>
        </authorList>
    </citation>
    <scope>NUCLEOTIDE SEQUENCE</scope>
</reference>
<name>A0A3B0V9D0_9ZZZZ</name>
<proteinExistence type="predicted"/>
<accession>A0A3B0V9D0</accession>
<dbReference type="EMBL" id="UOEU01000745">
    <property type="protein sequence ID" value="VAW39431.1"/>
    <property type="molecule type" value="Genomic_DNA"/>
</dbReference>
<sequence>MIKTFEEARLLIRELKICTIFESSKSELPSLWEYVDLPEKQEGERGWGQKVTAVWDWKNRLPATFPDEIFYGKIKGGLAVLMMMAYLRDFHFASAYKKY</sequence>
<protein>
    <submittedName>
        <fullName evidence="1">Uncharacterized protein</fullName>
    </submittedName>
</protein>
<dbReference type="AlphaFoldDB" id="A0A3B0V9D0"/>
<evidence type="ECO:0000313" key="1">
    <source>
        <dbReference type="EMBL" id="VAW39431.1"/>
    </source>
</evidence>